<feature type="transmembrane region" description="Helical" evidence="1">
    <location>
        <begin position="21"/>
        <end position="40"/>
    </location>
</feature>
<feature type="transmembrane region" description="Helical" evidence="1">
    <location>
        <begin position="46"/>
        <end position="64"/>
    </location>
</feature>
<keyword evidence="1" id="KW-0472">Membrane</keyword>
<name>A0A078MU62_9MICC</name>
<protein>
    <submittedName>
        <fullName evidence="2">Uncharacterized protein</fullName>
    </submittedName>
</protein>
<sequence length="102" mass="10410">MTASSGHNAARGRQPSEGFGWSTYLVGIIMILLVVAQGVATGFPGLLGSAGLIALGTGLYSLLTGRESWLHLHSRVAAGVWLVAGLAASVAATILHWNLGAD</sequence>
<dbReference type="AlphaFoldDB" id="A0A078MU62"/>
<dbReference type="PATRIC" id="fig|1461584.3.peg.3095"/>
<feature type="transmembrane region" description="Helical" evidence="1">
    <location>
        <begin position="76"/>
        <end position="97"/>
    </location>
</feature>
<keyword evidence="1" id="KW-0812">Transmembrane</keyword>
<organism evidence="2">
    <name type="scientific">Arthrobacter saudimassiliensis</name>
    <dbReference type="NCBI Taxonomy" id="1461584"/>
    <lineage>
        <taxon>Bacteria</taxon>
        <taxon>Bacillati</taxon>
        <taxon>Actinomycetota</taxon>
        <taxon>Actinomycetes</taxon>
        <taxon>Micrococcales</taxon>
        <taxon>Micrococcaceae</taxon>
        <taxon>Arthrobacter</taxon>
    </lineage>
</organism>
<reference evidence="2" key="1">
    <citation type="submission" date="2014-07" db="EMBL/GenBank/DDBJ databases">
        <authorList>
            <person name="Urmite Genomes Urmite Genomes"/>
        </authorList>
    </citation>
    <scope>NUCLEOTIDE SEQUENCE</scope>
    <source>
        <strain evidence="2">11W110_air</strain>
    </source>
</reference>
<gene>
    <name evidence="2" type="ORF">BN1051_03121</name>
</gene>
<evidence type="ECO:0000256" key="1">
    <source>
        <dbReference type="SAM" id="Phobius"/>
    </source>
</evidence>
<evidence type="ECO:0000313" key="2">
    <source>
        <dbReference type="EMBL" id="CEA09749.1"/>
    </source>
</evidence>
<accession>A0A078MU62</accession>
<keyword evidence="1" id="KW-1133">Transmembrane helix</keyword>
<proteinExistence type="predicted"/>
<dbReference type="EMBL" id="LN483072">
    <property type="protein sequence ID" value="CEA09749.1"/>
    <property type="molecule type" value="Genomic_DNA"/>
</dbReference>